<evidence type="ECO:0000313" key="3">
    <source>
        <dbReference type="Proteomes" id="UP000648801"/>
    </source>
</evidence>
<protein>
    <submittedName>
        <fullName evidence="2">Oxidoreductase</fullName>
    </submittedName>
</protein>
<dbReference type="GO" id="GO:0000166">
    <property type="term" value="F:nucleotide binding"/>
    <property type="evidence" value="ECO:0007669"/>
    <property type="project" value="InterPro"/>
</dbReference>
<accession>A0A916RGA5</accession>
<name>A0A916RGA5_9BACT</name>
<feature type="domain" description="Gfo/Idh/MocA-like oxidoreductase N-terminal" evidence="1">
    <location>
        <begin position="88"/>
        <end position="159"/>
    </location>
</feature>
<evidence type="ECO:0000259" key="1">
    <source>
        <dbReference type="Pfam" id="PF01408"/>
    </source>
</evidence>
<dbReference type="RefSeq" id="WP_263364978.1">
    <property type="nucleotide sequence ID" value="NZ_JAGSYK010000002.1"/>
</dbReference>
<proteinExistence type="predicted"/>
<keyword evidence="3" id="KW-1185">Reference proteome</keyword>
<dbReference type="EMBL" id="BMJB01000001">
    <property type="protein sequence ID" value="GGA55027.1"/>
    <property type="molecule type" value="Genomic_DNA"/>
</dbReference>
<dbReference type="InterPro" id="IPR000683">
    <property type="entry name" value="Gfo/Idh/MocA-like_OxRdtase_N"/>
</dbReference>
<comment type="caution">
    <text evidence="2">The sequence shown here is derived from an EMBL/GenBank/DDBJ whole genome shotgun (WGS) entry which is preliminary data.</text>
</comment>
<sequence>MMSAGTGRLRGRLLASIVFVMFCLVQSGSAADLRLGIIGTDTSHAIEFTKLLNDAAAPGHVAGARVVAAYRGGSPDIAASRDRIVGFSTELGKAWHIPFVKEISDLCPLVDGILLESVDGRAHLRQFREAARCGKPVFIDKPLASTLADALEIGKIAAAARIPWFSSSSLRFGAVQAMSAPAVTGAFVWGPGPFEEHHQLDLSWYGIHTVEMLFTIMGPGVKDVTRTYSPSVDVVTGVWTDGRVGTLRVLRPDSSYGAVVYYANGHSVVENEIAVSYSPLLEKIVQFMRTDIPPVPNGETLEIFRFMDAAQKSRERGGVPVLVNR</sequence>
<reference evidence="2" key="2">
    <citation type="submission" date="2020-09" db="EMBL/GenBank/DDBJ databases">
        <authorList>
            <person name="Sun Q."/>
            <person name="Zhou Y."/>
        </authorList>
    </citation>
    <scope>NUCLEOTIDE SEQUENCE</scope>
    <source>
        <strain evidence="2">CGMCC 1.15447</strain>
    </source>
</reference>
<dbReference type="Proteomes" id="UP000648801">
    <property type="component" value="Unassembled WGS sequence"/>
</dbReference>
<dbReference type="Gene3D" id="3.40.50.720">
    <property type="entry name" value="NAD(P)-binding Rossmann-like Domain"/>
    <property type="match status" value="1"/>
</dbReference>
<dbReference type="Pfam" id="PF01408">
    <property type="entry name" value="GFO_IDH_MocA"/>
    <property type="match status" value="1"/>
</dbReference>
<reference evidence="2" key="1">
    <citation type="journal article" date="2014" name="Int. J. Syst. Evol. Microbiol.">
        <title>Complete genome sequence of Corynebacterium casei LMG S-19264T (=DSM 44701T), isolated from a smear-ripened cheese.</title>
        <authorList>
            <consortium name="US DOE Joint Genome Institute (JGI-PGF)"/>
            <person name="Walter F."/>
            <person name="Albersmeier A."/>
            <person name="Kalinowski J."/>
            <person name="Ruckert C."/>
        </authorList>
    </citation>
    <scope>NUCLEOTIDE SEQUENCE</scope>
    <source>
        <strain evidence="2">CGMCC 1.15447</strain>
    </source>
</reference>
<gene>
    <name evidence="2" type="ORF">GCM10011507_02880</name>
</gene>
<dbReference type="InterPro" id="IPR036291">
    <property type="entry name" value="NAD(P)-bd_dom_sf"/>
</dbReference>
<evidence type="ECO:0000313" key="2">
    <source>
        <dbReference type="EMBL" id="GGA55027.1"/>
    </source>
</evidence>
<dbReference type="AlphaFoldDB" id="A0A916RGA5"/>
<organism evidence="2 3">
    <name type="scientific">Edaphobacter acidisoli</name>
    <dbReference type="NCBI Taxonomy" id="2040573"/>
    <lineage>
        <taxon>Bacteria</taxon>
        <taxon>Pseudomonadati</taxon>
        <taxon>Acidobacteriota</taxon>
        <taxon>Terriglobia</taxon>
        <taxon>Terriglobales</taxon>
        <taxon>Acidobacteriaceae</taxon>
        <taxon>Edaphobacter</taxon>
    </lineage>
</organism>
<dbReference type="SUPFAM" id="SSF51735">
    <property type="entry name" value="NAD(P)-binding Rossmann-fold domains"/>
    <property type="match status" value="1"/>
</dbReference>